<dbReference type="OrthoDB" id="5970827at2759"/>
<evidence type="ECO:0000256" key="2">
    <source>
        <dbReference type="SAM" id="Phobius"/>
    </source>
</evidence>
<reference evidence="4" key="1">
    <citation type="journal article" date="2008" name="Nature">
        <title>The amphioxus genome and the evolution of the chordate karyotype.</title>
        <authorList>
            <consortium name="US DOE Joint Genome Institute (JGI-PGF)"/>
            <person name="Putnam N.H."/>
            <person name="Butts T."/>
            <person name="Ferrier D.E.K."/>
            <person name="Furlong R.F."/>
            <person name="Hellsten U."/>
            <person name="Kawashima T."/>
            <person name="Robinson-Rechavi M."/>
            <person name="Shoguchi E."/>
            <person name="Terry A."/>
            <person name="Yu J.-K."/>
            <person name="Benito-Gutierrez E.L."/>
            <person name="Dubchak I."/>
            <person name="Garcia-Fernandez J."/>
            <person name="Gibson-Brown J.J."/>
            <person name="Grigoriev I.V."/>
            <person name="Horton A.C."/>
            <person name="de Jong P.J."/>
            <person name="Jurka J."/>
            <person name="Kapitonov V.V."/>
            <person name="Kohara Y."/>
            <person name="Kuroki Y."/>
            <person name="Lindquist E."/>
            <person name="Lucas S."/>
            <person name="Osoegawa K."/>
            <person name="Pennacchio L.A."/>
            <person name="Salamov A.A."/>
            <person name="Satou Y."/>
            <person name="Sauka-Spengler T."/>
            <person name="Schmutz J."/>
            <person name="Shin-I T."/>
            <person name="Toyoda A."/>
            <person name="Bronner-Fraser M."/>
            <person name="Fujiyama A."/>
            <person name="Holland L.Z."/>
            <person name="Holland P.W.H."/>
            <person name="Satoh N."/>
            <person name="Rokhsar D.S."/>
        </authorList>
    </citation>
    <scope>NUCLEOTIDE SEQUENCE [LARGE SCALE GENOMIC DNA]</scope>
    <source>
        <strain evidence="4">S238N-H82</strain>
        <tissue evidence="4">Testes</tissue>
    </source>
</reference>
<evidence type="ECO:0000313" key="6">
    <source>
        <dbReference type="RefSeq" id="XP_035678390.1"/>
    </source>
</evidence>
<dbReference type="Gene3D" id="2.60.40.770">
    <property type="match status" value="1"/>
</dbReference>
<dbReference type="AlphaFoldDB" id="C3ZBB5"/>
<accession>C3ZBB5</accession>
<evidence type="ECO:0000256" key="1">
    <source>
        <dbReference type="SAM" id="MobiDB-lite"/>
    </source>
</evidence>
<dbReference type="eggNOG" id="ENOG502SE6Q">
    <property type="taxonomic scope" value="Eukaryota"/>
</dbReference>
<feature type="region of interest" description="Disordered" evidence="1">
    <location>
        <begin position="91"/>
        <end position="132"/>
    </location>
</feature>
<dbReference type="Proteomes" id="UP000001554">
    <property type="component" value="Chromosome 6"/>
</dbReference>
<evidence type="ECO:0000313" key="4">
    <source>
        <dbReference type="EMBL" id="EEN50152.1"/>
    </source>
</evidence>
<dbReference type="OMA" id="WEDACEL"/>
<evidence type="ECO:0000313" key="5">
    <source>
        <dbReference type="Proteomes" id="UP000001554"/>
    </source>
</evidence>
<reference evidence="6" key="3">
    <citation type="submission" date="2025-04" db="UniProtKB">
        <authorList>
            <consortium name="RefSeq"/>
        </authorList>
    </citation>
    <scope>IDENTIFICATION</scope>
    <source>
        <strain evidence="6">S238N-H82</strain>
        <tissue evidence="6">Testes</tissue>
    </source>
</reference>
<keyword evidence="2" id="KW-0472">Membrane</keyword>
<dbReference type="InterPro" id="IPR014756">
    <property type="entry name" value="Ig_E-set"/>
</dbReference>
<reference evidence="5" key="2">
    <citation type="journal article" date="2020" name="Nat. Ecol. Evol.">
        <title>Deeply conserved synteny resolves early events in vertebrate evolution.</title>
        <authorList>
            <person name="Simakov O."/>
            <person name="Marletaz F."/>
            <person name="Yue J.X."/>
            <person name="O'Connell B."/>
            <person name="Jenkins J."/>
            <person name="Brandt A."/>
            <person name="Calef R."/>
            <person name="Tung C.H."/>
            <person name="Huang T.K."/>
            <person name="Schmutz J."/>
            <person name="Satoh N."/>
            <person name="Yu J.K."/>
            <person name="Putnam N.H."/>
            <person name="Green R.E."/>
            <person name="Rokhsar D.S."/>
        </authorList>
    </citation>
    <scope>NUCLEOTIDE SEQUENCE [LARGE SCALE GENOMIC DNA]</scope>
    <source>
        <strain evidence="5">S238N-H82</strain>
    </source>
</reference>
<protein>
    <submittedName>
        <fullName evidence="6">Uncharacterized protein LOC118417097</fullName>
    </submittedName>
</protein>
<dbReference type="InParanoid" id="C3ZBB5"/>
<gene>
    <name evidence="6" type="primary">LOC118417097</name>
    <name evidence="4" type="ORF">BRAFLDRAFT_120431</name>
</gene>
<keyword evidence="2" id="KW-1133">Transmembrane helix</keyword>
<dbReference type="RefSeq" id="XP_035678390.1">
    <property type="nucleotide sequence ID" value="XM_035822497.1"/>
</dbReference>
<dbReference type="SUPFAM" id="SSF81296">
    <property type="entry name" value="E set domains"/>
    <property type="match status" value="1"/>
</dbReference>
<keyword evidence="5" id="KW-1185">Reference proteome</keyword>
<dbReference type="GeneID" id="118417097"/>
<evidence type="ECO:0000259" key="3">
    <source>
        <dbReference type="Pfam" id="PF02221"/>
    </source>
</evidence>
<dbReference type="Pfam" id="PF02221">
    <property type="entry name" value="E1_DerP2_DerF2"/>
    <property type="match status" value="1"/>
</dbReference>
<dbReference type="EMBL" id="GG666603">
    <property type="protein sequence ID" value="EEN50152.1"/>
    <property type="molecule type" value="Genomic_DNA"/>
</dbReference>
<organism>
    <name type="scientific">Branchiostoma floridae</name>
    <name type="common">Florida lancelet</name>
    <name type="synonym">Amphioxus</name>
    <dbReference type="NCBI Taxonomy" id="7739"/>
    <lineage>
        <taxon>Eukaryota</taxon>
        <taxon>Metazoa</taxon>
        <taxon>Chordata</taxon>
        <taxon>Cephalochordata</taxon>
        <taxon>Leptocardii</taxon>
        <taxon>Amphioxiformes</taxon>
        <taxon>Branchiostomatidae</taxon>
        <taxon>Branchiostoma</taxon>
    </lineage>
</organism>
<feature type="transmembrane region" description="Helical" evidence="2">
    <location>
        <begin position="7"/>
        <end position="25"/>
    </location>
</feature>
<feature type="compositionally biased region" description="Basic and acidic residues" evidence="1">
    <location>
        <begin position="91"/>
        <end position="117"/>
    </location>
</feature>
<dbReference type="GO" id="GO:0032934">
    <property type="term" value="F:sterol binding"/>
    <property type="evidence" value="ECO:0000318"/>
    <property type="project" value="GO_Central"/>
</dbReference>
<feature type="region of interest" description="Disordered" evidence="1">
    <location>
        <begin position="45"/>
        <end position="75"/>
    </location>
</feature>
<dbReference type="InterPro" id="IPR003172">
    <property type="entry name" value="ML_dom"/>
</dbReference>
<feature type="domain" description="MD-2-related lipid-recognition" evidence="3">
    <location>
        <begin position="242"/>
        <end position="301"/>
    </location>
</feature>
<proteinExistence type="predicted"/>
<name>C3ZBB5_BRAFL</name>
<sequence length="307" mass="34782">MAWLRNTLIGAGVVFVFVAPLYTYFHFFHHPPPKDALEANRQAAKAFREKAQHAEPPVDIAQGDQPAADSSSSSKEALDIINDVLGEDKDFRNQFSEEKSDSDRGSSRQDKKEDRKKPLGLGKKEHKHEKPAEPRVFYTQSDGTKISFDLPDVSDRRHLQGAKYWDDFIVKNDYVEIGEYWDDCENPTRVLGKATLQDNGNGGIKSVIFFNTSWDFPQVEGLSCLQWVKYNGGDMFDNQWEDACELEQDPSGQCPYKGLDCPVEKAEVVQREISIPSYTPSGTYTQRSALKDQDGKDIMCTISQFTY</sequence>
<dbReference type="KEGG" id="bfo:118417097"/>
<dbReference type="GO" id="GO:0015918">
    <property type="term" value="P:sterol transport"/>
    <property type="evidence" value="ECO:0000318"/>
    <property type="project" value="GO_Central"/>
</dbReference>
<keyword evidence="2" id="KW-0812">Transmembrane</keyword>